<dbReference type="Pfam" id="PF06054">
    <property type="entry name" value="CoiA_nuc"/>
    <property type="match status" value="1"/>
</dbReference>
<proteinExistence type="predicted"/>
<dbReference type="Proteomes" id="UP001596505">
    <property type="component" value="Unassembled WGS sequence"/>
</dbReference>
<evidence type="ECO:0000313" key="4">
    <source>
        <dbReference type="EMBL" id="MFC7394121.1"/>
    </source>
</evidence>
<evidence type="ECO:0000259" key="2">
    <source>
        <dbReference type="Pfam" id="PF25164"/>
    </source>
</evidence>
<feature type="domain" description="Competence protein CoiA-like N-terminal" evidence="2">
    <location>
        <begin position="19"/>
        <end position="63"/>
    </location>
</feature>
<dbReference type="PIRSF" id="PIRSF007487">
    <property type="entry name" value="Competence-induced_CoiA_bac"/>
    <property type="match status" value="1"/>
</dbReference>
<dbReference type="EMBL" id="JBHTCO010000018">
    <property type="protein sequence ID" value="MFC7394121.1"/>
    <property type="molecule type" value="Genomic_DNA"/>
</dbReference>
<dbReference type="InterPro" id="IPR057252">
    <property type="entry name" value="CoiA_C"/>
</dbReference>
<dbReference type="InterPro" id="IPR010330">
    <property type="entry name" value="CoiA_nuc"/>
</dbReference>
<name>A0ABW2PXI3_9BACL</name>
<dbReference type="Pfam" id="PF25166">
    <property type="entry name" value="CoiA_C"/>
    <property type="match status" value="1"/>
</dbReference>
<dbReference type="RefSeq" id="WP_380967162.1">
    <property type="nucleotide sequence ID" value="NZ_JBHTCO010000018.1"/>
</dbReference>
<evidence type="ECO:0000313" key="5">
    <source>
        <dbReference type="Proteomes" id="UP001596505"/>
    </source>
</evidence>
<comment type="caution">
    <text evidence="4">The sequence shown here is derived from an EMBL/GenBank/DDBJ whole genome shotgun (WGS) entry which is preliminary data.</text>
</comment>
<reference evidence="5" key="1">
    <citation type="journal article" date="2019" name="Int. J. Syst. Evol. Microbiol.">
        <title>The Global Catalogue of Microorganisms (GCM) 10K type strain sequencing project: providing services to taxonomists for standard genome sequencing and annotation.</title>
        <authorList>
            <consortium name="The Broad Institute Genomics Platform"/>
            <consortium name="The Broad Institute Genome Sequencing Center for Infectious Disease"/>
            <person name="Wu L."/>
            <person name="Ma J."/>
        </authorList>
    </citation>
    <scope>NUCLEOTIDE SEQUENCE [LARGE SCALE GENOMIC DNA]</scope>
    <source>
        <strain evidence="5">CGMCC 1.16305</strain>
    </source>
</reference>
<organism evidence="4 5">
    <name type="scientific">Scopulibacillus cellulosilyticus</name>
    <dbReference type="NCBI Taxonomy" id="2665665"/>
    <lineage>
        <taxon>Bacteria</taxon>
        <taxon>Bacillati</taxon>
        <taxon>Bacillota</taxon>
        <taxon>Bacilli</taxon>
        <taxon>Bacillales</taxon>
        <taxon>Sporolactobacillaceae</taxon>
        <taxon>Scopulibacillus</taxon>
    </lineage>
</organism>
<gene>
    <name evidence="4" type="ORF">ACFQRG_14285</name>
</gene>
<protein>
    <submittedName>
        <fullName evidence="4">Competence protein CoiA</fullName>
    </submittedName>
</protein>
<accession>A0ABW2PXI3</accession>
<dbReference type="Pfam" id="PF25164">
    <property type="entry name" value="CoiA_N"/>
    <property type="match status" value="1"/>
</dbReference>
<sequence length="412" mass="49072">MLVAKLGKDQLISMADPHTLDDLKKLRDTCHFYCPACDKPVFLKLGDKKRWHFSHRHLEPCPYDHEPESMNHLLGKKHLYYWLIKHQLEPHLEKYLPQLKQRPDLFLPLNPLPVAIEYQCASIPISLLNERTLGYFHDHIKPIWILGENRLRKKGHIFHLSAMDFQAIQYHSKFRNPHPFSSPYFLLFYNPKDQSFIQLSNIHILSAAKILANCQKVPLQSAPLNILTQPIPQNDFNEFKKTWLKEKKKKRLNHHRFQSQAEHYIKAICYRKRITFSFFPSYVGLPHYHYLYVETPPILWQSWLALNFIEGKKGQIIQAEHVVKAFKRMADKGIFYCRPLLVGQPSLELVIETYLKQLSKLNVIEVCHENTYRVLLDERWDQTSLQLLLDEDHKKLDELEWQFNQYEIMKDF</sequence>
<dbReference type="InterPro" id="IPR057253">
    <property type="entry name" value="CoiA-like_N"/>
</dbReference>
<dbReference type="InterPro" id="IPR021176">
    <property type="entry name" value="Competence-induced_CoiA"/>
</dbReference>
<evidence type="ECO:0000259" key="3">
    <source>
        <dbReference type="Pfam" id="PF25166"/>
    </source>
</evidence>
<feature type="domain" description="Competence protein CoiA C-terminal" evidence="3">
    <location>
        <begin position="241"/>
        <end position="375"/>
    </location>
</feature>
<feature type="domain" description="Competence protein CoiA nuclease-like" evidence="1">
    <location>
        <begin position="68"/>
        <end position="230"/>
    </location>
</feature>
<evidence type="ECO:0000259" key="1">
    <source>
        <dbReference type="Pfam" id="PF06054"/>
    </source>
</evidence>
<keyword evidence="5" id="KW-1185">Reference proteome</keyword>